<gene>
    <name evidence="1" type="ORF">BT96DRAFT_615321</name>
</gene>
<dbReference type="AlphaFoldDB" id="A0A6A4HX68"/>
<sequence>MHCPRFVVFFLNSGDLCEASGHTFEVALAFKGDLGRFFYFLGRCDITFFPPTSATILYCRDDAIYAFYSF</sequence>
<accession>A0A6A4HX68</accession>
<proteinExistence type="predicted"/>
<protein>
    <submittedName>
        <fullName evidence="1">Uncharacterized protein</fullName>
    </submittedName>
</protein>
<name>A0A6A4HX68_9AGAR</name>
<dbReference type="EMBL" id="ML769449">
    <property type="protein sequence ID" value="KAE9401175.1"/>
    <property type="molecule type" value="Genomic_DNA"/>
</dbReference>
<evidence type="ECO:0000313" key="2">
    <source>
        <dbReference type="Proteomes" id="UP000799118"/>
    </source>
</evidence>
<evidence type="ECO:0000313" key="1">
    <source>
        <dbReference type="EMBL" id="KAE9401175.1"/>
    </source>
</evidence>
<organism evidence="1 2">
    <name type="scientific">Gymnopus androsaceus JB14</name>
    <dbReference type="NCBI Taxonomy" id="1447944"/>
    <lineage>
        <taxon>Eukaryota</taxon>
        <taxon>Fungi</taxon>
        <taxon>Dikarya</taxon>
        <taxon>Basidiomycota</taxon>
        <taxon>Agaricomycotina</taxon>
        <taxon>Agaricomycetes</taxon>
        <taxon>Agaricomycetidae</taxon>
        <taxon>Agaricales</taxon>
        <taxon>Marasmiineae</taxon>
        <taxon>Omphalotaceae</taxon>
        <taxon>Gymnopus</taxon>
    </lineage>
</organism>
<reference evidence="1" key="1">
    <citation type="journal article" date="2019" name="Environ. Microbiol.">
        <title>Fungal ecological strategies reflected in gene transcription - a case study of two litter decomposers.</title>
        <authorList>
            <person name="Barbi F."/>
            <person name="Kohler A."/>
            <person name="Barry K."/>
            <person name="Baskaran P."/>
            <person name="Daum C."/>
            <person name="Fauchery L."/>
            <person name="Ihrmark K."/>
            <person name="Kuo A."/>
            <person name="LaButti K."/>
            <person name="Lipzen A."/>
            <person name="Morin E."/>
            <person name="Grigoriev I.V."/>
            <person name="Henrissat B."/>
            <person name="Lindahl B."/>
            <person name="Martin F."/>
        </authorList>
    </citation>
    <scope>NUCLEOTIDE SEQUENCE</scope>
    <source>
        <strain evidence="1">JB14</strain>
    </source>
</reference>
<dbReference type="Proteomes" id="UP000799118">
    <property type="component" value="Unassembled WGS sequence"/>
</dbReference>
<keyword evidence="2" id="KW-1185">Reference proteome</keyword>